<comment type="similarity">
    <text evidence="1">Belongs to the methylmalonyl-CoA epimerase family.</text>
</comment>
<dbReference type="NCBIfam" id="TIGR03081">
    <property type="entry name" value="metmalonyl_epim"/>
    <property type="match status" value="1"/>
</dbReference>
<dbReference type="AlphaFoldDB" id="C8W6C9"/>
<dbReference type="PROSITE" id="PS51819">
    <property type="entry name" value="VOC"/>
    <property type="match status" value="1"/>
</dbReference>
<dbReference type="InterPro" id="IPR051785">
    <property type="entry name" value="MMCE/EMCE_epimerase"/>
</dbReference>
<dbReference type="EMBL" id="CP001720">
    <property type="protein sequence ID" value="ACV62218.1"/>
    <property type="molecule type" value="Genomic_DNA"/>
</dbReference>
<dbReference type="Gene3D" id="3.10.180.10">
    <property type="entry name" value="2,3-Dihydroxybiphenyl 1,2-Dioxygenase, domain 1"/>
    <property type="match status" value="1"/>
</dbReference>
<reference evidence="4 5" key="1">
    <citation type="journal article" date="2009" name="Stand. Genomic Sci.">
        <title>Complete genome sequence of Desulfotomaculum acetoxidans type strain (5575).</title>
        <authorList>
            <person name="Spring S."/>
            <person name="Lapidus A."/>
            <person name="Schroder M."/>
            <person name="Gleim D."/>
            <person name="Sims D."/>
            <person name="Meincke L."/>
            <person name="Glavina Del Rio T."/>
            <person name="Tice H."/>
            <person name="Copeland A."/>
            <person name="Cheng J.F."/>
            <person name="Lucas S."/>
            <person name="Chen F."/>
            <person name="Nolan M."/>
            <person name="Bruce D."/>
            <person name="Goodwin L."/>
            <person name="Pitluck S."/>
            <person name="Ivanova N."/>
            <person name="Mavromatis K."/>
            <person name="Mikhailova N."/>
            <person name="Pati A."/>
            <person name="Chen A."/>
            <person name="Palaniappan K."/>
            <person name="Land M."/>
            <person name="Hauser L."/>
            <person name="Chang Y.J."/>
            <person name="Jeffries C.D."/>
            <person name="Chain P."/>
            <person name="Saunders E."/>
            <person name="Brettin T."/>
            <person name="Detter J.C."/>
            <person name="Goker M."/>
            <person name="Bristow J."/>
            <person name="Eisen J.A."/>
            <person name="Markowitz V."/>
            <person name="Hugenholtz P."/>
            <person name="Kyrpides N.C."/>
            <person name="Klenk H.P."/>
            <person name="Han C."/>
        </authorList>
    </citation>
    <scope>NUCLEOTIDE SEQUENCE [LARGE SCALE GENOMIC DNA]</scope>
    <source>
        <strain evidence="5">ATCC 49208 / DSM 771 / VKM B-1644</strain>
    </source>
</reference>
<organism evidence="4 5">
    <name type="scientific">Desulfofarcimen acetoxidans (strain ATCC 49208 / DSM 771 / KCTC 5769 / VKM B-1644 / 5575)</name>
    <name type="common">Desulfotomaculum acetoxidans</name>
    <dbReference type="NCBI Taxonomy" id="485916"/>
    <lineage>
        <taxon>Bacteria</taxon>
        <taxon>Bacillati</taxon>
        <taxon>Bacillota</taxon>
        <taxon>Clostridia</taxon>
        <taxon>Eubacteriales</taxon>
        <taxon>Peptococcaceae</taxon>
        <taxon>Desulfofarcimen</taxon>
    </lineage>
</organism>
<evidence type="ECO:0000256" key="2">
    <source>
        <dbReference type="ARBA" id="ARBA00022723"/>
    </source>
</evidence>
<keyword evidence="2" id="KW-0479">Metal-binding</keyword>
<dbReference type="InterPro" id="IPR029068">
    <property type="entry name" value="Glyas_Bleomycin-R_OHBP_Dase"/>
</dbReference>
<feature type="domain" description="VOC" evidence="3">
    <location>
        <begin position="6"/>
        <end position="132"/>
    </location>
</feature>
<dbReference type="PANTHER" id="PTHR43048:SF3">
    <property type="entry name" value="METHYLMALONYL-COA EPIMERASE, MITOCHONDRIAL"/>
    <property type="match status" value="1"/>
</dbReference>
<name>C8W6C9_DESAS</name>
<dbReference type="GO" id="GO:0046491">
    <property type="term" value="P:L-methylmalonyl-CoA metabolic process"/>
    <property type="evidence" value="ECO:0007669"/>
    <property type="project" value="TreeGrafter"/>
</dbReference>
<dbReference type="CDD" id="cd07249">
    <property type="entry name" value="MMCE"/>
    <property type="match status" value="1"/>
</dbReference>
<evidence type="ECO:0000259" key="3">
    <source>
        <dbReference type="PROSITE" id="PS51819"/>
    </source>
</evidence>
<accession>C8W6C9</accession>
<protein>
    <submittedName>
        <fullName evidence="4">Methylmalonyl-CoA epimerase</fullName>
    </submittedName>
</protein>
<dbReference type="eggNOG" id="COG0346">
    <property type="taxonomic scope" value="Bacteria"/>
</dbReference>
<dbReference type="KEGG" id="dae:Dtox_1341"/>
<dbReference type="Proteomes" id="UP000002217">
    <property type="component" value="Chromosome"/>
</dbReference>
<evidence type="ECO:0000256" key="1">
    <source>
        <dbReference type="ARBA" id="ARBA00009308"/>
    </source>
</evidence>
<dbReference type="STRING" id="485916.Dtox_1341"/>
<gene>
    <name evidence="4" type="ordered locus">Dtox_1341</name>
</gene>
<dbReference type="GO" id="GO:0004493">
    <property type="term" value="F:methylmalonyl-CoA epimerase activity"/>
    <property type="evidence" value="ECO:0007669"/>
    <property type="project" value="TreeGrafter"/>
</dbReference>
<dbReference type="PANTHER" id="PTHR43048">
    <property type="entry name" value="METHYLMALONYL-COA EPIMERASE"/>
    <property type="match status" value="1"/>
</dbReference>
<keyword evidence="5" id="KW-1185">Reference proteome</keyword>
<dbReference type="OrthoDB" id="9788468at2"/>
<evidence type="ECO:0000313" key="4">
    <source>
        <dbReference type="EMBL" id="ACV62218.1"/>
    </source>
</evidence>
<dbReference type="HOGENOM" id="CLU_046006_5_2_9"/>
<dbReference type="GO" id="GO:0046872">
    <property type="term" value="F:metal ion binding"/>
    <property type="evidence" value="ECO:0007669"/>
    <property type="project" value="UniProtKB-KW"/>
</dbReference>
<dbReference type="InterPro" id="IPR017515">
    <property type="entry name" value="MeMalonyl-CoA_epimerase"/>
</dbReference>
<dbReference type="Pfam" id="PF13669">
    <property type="entry name" value="Glyoxalase_4"/>
    <property type="match status" value="1"/>
</dbReference>
<proteinExistence type="inferred from homology"/>
<sequence>MPDVPKINHVGIAVKNLEKALVVYRDMGFDILPAELLENHGLKVANISTGGVTLELMESLDSSGPVAKFIANNGEGVHHLAFSVKNLDKTVKKLQQQGYSIIDYPHYGLNGSKIAFMHPKSAGGVLIELIDIQENV</sequence>
<evidence type="ECO:0000313" key="5">
    <source>
        <dbReference type="Proteomes" id="UP000002217"/>
    </source>
</evidence>
<dbReference type="SUPFAM" id="SSF54593">
    <property type="entry name" value="Glyoxalase/Bleomycin resistance protein/Dihydroxybiphenyl dioxygenase"/>
    <property type="match status" value="1"/>
</dbReference>
<dbReference type="InterPro" id="IPR037523">
    <property type="entry name" value="VOC_core"/>
</dbReference>